<feature type="region of interest" description="Disordered" evidence="4">
    <location>
        <begin position="1"/>
        <end position="37"/>
    </location>
</feature>
<dbReference type="InterPro" id="IPR001849">
    <property type="entry name" value="PH_domain"/>
</dbReference>
<feature type="domain" description="Rab-GAP TBC" evidence="6">
    <location>
        <begin position="699"/>
        <end position="893"/>
    </location>
</feature>
<dbReference type="Gene3D" id="1.10.287.1490">
    <property type="match status" value="1"/>
</dbReference>
<dbReference type="PANTHER" id="PTHR47219:SF20">
    <property type="entry name" value="TBC1 DOMAIN FAMILY MEMBER 2B"/>
    <property type="match status" value="1"/>
</dbReference>
<feature type="region of interest" description="Disordered" evidence="4">
    <location>
        <begin position="347"/>
        <end position="367"/>
    </location>
</feature>
<dbReference type="GO" id="GO:0031267">
    <property type="term" value="F:small GTPase binding"/>
    <property type="evidence" value="ECO:0007669"/>
    <property type="project" value="TreeGrafter"/>
</dbReference>
<dbReference type="Pfam" id="PF00566">
    <property type="entry name" value="RabGAP-TBC"/>
    <property type="match status" value="1"/>
</dbReference>
<dbReference type="SMART" id="SM00164">
    <property type="entry name" value="TBC"/>
    <property type="match status" value="1"/>
</dbReference>
<dbReference type="Gene3D" id="2.30.29.30">
    <property type="entry name" value="Pleckstrin-homology domain (PH domain)/Phosphotyrosine-binding domain (PTB)"/>
    <property type="match status" value="1"/>
</dbReference>
<dbReference type="InterPro" id="IPR000195">
    <property type="entry name" value="Rab-GAP-TBC_dom"/>
</dbReference>
<sequence>MPSAGCCEEGEGAAAAAPGEGPVPSSPPAAAPPSASERPRLCGYLQKLTGKGPLRGFRSRWFAFDPRCCALYYFKGSQEAVPLGRLDIAGASFSYHQPAEAPGAAAPSAAAAPASASFSAASSSCSFSGGSSSSSGGVGGVGDVEAALGSTFEIHSPGGGVTVLKAPTHQDMKYWLQELQQRRWEYCNSHDATKRVSQISPTPCDSSKGLVAKDNTDWTTMFSNASAEKARNVLMVEAARTELVGEQAACQPVPGQPSAINFALKQLGTDIKNSVSSLRTGKGSNDNRKSIFYTEEWEFLDTKDLEESIVQDRKRFSGEQSKGVSGPAFPFDFGRIPHRTRRPLKEMIAGSKNRNSTESSPDECNGNKLASEMQLKFQSQQEELESLEKELLSQKELVRLLQQTVRSSQYDKYFVGHLCDGVPKDKLELLHEKDNQILGLNNQLEKLNLEKDSLRQEVKNLKCKVGELNEQLGMLMETIQAKDEVIMKLSRELSECEGQSSGQSGGSVHSPMSSSINKELQELDRLKDSLQGYKNQNKFLNKEILELSALRRTAENRERDLMTKYTSLEAKLCQVESKYLILLQEMKTPVCSEEQGPCRDVVTQLLEDALKVDSSEHLEQTYFKPHMVSEYDIYGFQTVPEDDEEEKLVAKVRALDLKSLSLTENQEMSTGVKWENYLASTMNREMVRSVELKNLIRYGIPHAHRSQMWKWCIGLHVKKFREHMDPGYFQSLLQNALKKQNPASKQIELDLLRTLPNNKHYSSLTSEGVQKLRNVLLAFSWRNPDIGYCQGLNRLVAIALLYLEQEDAFWCLVTIVEVFMPRDYYTKTLLGSQVDQRVFKDLMSEKLPRLHAHFEQYRVDYSLITFNWFLVVFVDSVVSDILFKIWDSFLYEGPKVMFRFALALFKYKEEEILKQQDSMSIFKYLRYFTRTVLDARKLISIAFGDLNPFPLRQIRNRRAYHLEKVRLELMELEAIREDFLRERETNPDKRDLISDDEEDG</sequence>
<keyword evidence="2 3" id="KW-0175">Coiled coil</keyword>
<dbReference type="EMBL" id="OX395139">
    <property type="protein sequence ID" value="CAI5793154.1"/>
    <property type="molecule type" value="Genomic_DNA"/>
</dbReference>
<evidence type="ECO:0000256" key="4">
    <source>
        <dbReference type="SAM" id="MobiDB-lite"/>
    </source>
</evidence>
<evidence type="ECO:0000313" key="7">
    <source>
        <dbReference type="EMBL" id="CAI5793154.1"/>
    </source>
</evidence>
<feature type="coiled-coil region" evidence="3">
    <location>
        <begin position="430"/>
        <end position="478"/>
    </location>
</feature>
<dbReference type="FunFam" id="1.10.472.80:FF:000018">
    <property type="entry name" value="TBC1 domain family member 2B"/>
    <property type="match status" value="1"/>
</dbReference>
<dbReference type="PROSITE" id="PS50086">
    <property type="entry name" value="TBC_RABGAP"/>
    <property type="match status" value="1"/>
</dbReference>
<dbReference type="PROSITE" id="PS50003">
    <property type="entry name" value="PH_DOMAIN"/>
    <property type="match status" value="1"/>
</dbReference>
<dbReference type="AlphaFoldDB" id="A0AA35LCJ4"/>
<dbReference type="Gene3D" id="1.10.8.270">
    <property type="entry name" value="putative rabgap domain of human tbc1 domain family member 14 like domains"/>
    <property type="match status" value="1"/>
</dbReference>
<dbReference type="GO" id="GO:0031410">
    <property type="term" value="C:cytoplasmic vesicle"/>
    <property type="evidence" value="ECO:0007669"/>
    <property type="project" value="UniProtKB-ARBA"/>
</dbReference>
<dbReference type="GO" id="GO:0005096">
    <property type="term" value="F:GTPase activator activity"/>
    <property type="evidence" value="ECO:0007669"/>
    <property type="project" value="UniProtKB-KW"/>
</dbReference>
<dbReference type="CDD" id="cd01265">
    <property type="entry name" value="PH_TBC1D2A"/>
    <property type="match status" value="1"/>
</dbReference>
<dbReference type="PANTHER" id="PTHR47219">
    <property type="entry name" value="RAB GTPASE-ACTIVATING PROTEIN 1-LIKE"/>
    <property type="match status" value="1"/>
</dbReference>
<evidence type="ECO:0000259" key="6">
    <source>
        <dbReference type="PROSITE" id="PS50086"/>
    </source>
</evidence>
<dbReference type="GO" id="GO:0005829">
    <property type="term" value="C:cytosol"/>
    <property type="evidence" value="ECO:0007669"/>
    <property type="project" value="UniProtKB-ARBA"/>
</dbReference>
<dbReference type="InterPro" id="IPR050302">
    <property type="entry name" value="Rab_GAP_TBC_domain"/>
</dbReference>
<dbReference type="Proteomes" id="UP001178461">
    <property type="component" value="Chromosome 14"/>
</dbReference>
<dbReference type="FunFam" id="1.10.10.750:FF:000018">
    <property type="entry name" value="TBC domaincontaining protein"/>
    <property type="match status" value="1"/>
</dbReference>
<feature type="coiled-coil region" evidence="3">
    <location>
        <begin position="516"/>
        <end position="571"/>
    </location>
</feature>
<feature type="coiled-coil region" evidence="3">
    <location>
        <begin position="370"/>
        <end position="404"/>
    </location>
</feature>
<dbReference type="Gene3D" id="1.10.10.750">
    <property type="entry name" value="Ypt/Rab-GAP domain of gyp1p, domain 1"/>
    <property type="match status" value="1"/>
</dbReference>
<organism evidence="7 8">
    <name type="scientific">Podarcis lilfordi</name>
    <name type="common">Lilford's wall lizard</name>
    <dbReference type="NCBI Taxonomy" id="74358"/>
    <lineage>
        <taxon>Eukaryota</taxon>
        <taxon>Metazoa</taxon>
        <taxon>Chordata</taxon>
        <taxon>Craniata</taxon>
        <taxon>Vertebrata</taxon>
        <taxon>Euteleostomi</taxon>
        <taxon>Lepidosauria</taxon>
        <taxon>Squamata</taxon>
        <taxon>Bifurcata</taxon>
        <taxon>Unidentata</taxon>
        <taxon>Episquamata</taxon>
        <taxon>Laterata</taxon>
        <taxon>Lacertibaenia</taxon>
        <taxon>Lacertidae</taxon>
        <taxon>Podarcis</taxon>
    </lineage>
</organism>
<gene>
    <name evidence="7" type="ORF">PODLI_1B003783</name>
</gene>
<proteinExistence type="predicted"/>
<evidence type="ECO:0000256" key="1">
    <source>
        <dbReference type="ARBA" id="ARBA00022468"/>
    </source>
</evidence>
<evidence type="ECO:0000256" key="3">
    <source>
        <dbReference type="SAM" id="Coils"/>
    </source>
</evidence>
<keyword evidence="1" id="KW-0343">GTPase activation</keyword>
<feature type="compositionally biased region" description="Low complexity" evidence="4">
    <location>
        <begin position="1"/>
        <end position="23"/>
    </location>
</feature>
<dbReference type="InterPro" id="IPR035969">
    <property type="entry name" value="Rab-GAP_TBC_sf"/>
</dbReference>
<protein>
    <submittedName>
        <fullName evidence="7">TBC1 domain family member 2B</fullName>
    </submittedName>
</protein>
<name>A0AA35LCJ4_9SAUR</name>
<dbReference type="SUPFAM" id="SSF50729">
    <property type="entry name" value="PH domain-like"/>
    <property type="match status" value="1"/>
</dbReference>
<dbReference type="SMART" id="SM00233">
    <property type="entry name" value="PH"/>
    <property type="match status" value="1"/>
</dbReference>
<feature type="domain" description="PH" evidence="5">
    <location>
        <begin position="38"/>
        <end position="184"/>
    </location>
</feature>
<keyword evidence="8" id="KW-1185">Reference proteome</keyword>
<evidence type="ECO:0000256" key="2">
    <source>
        <dbReference type="ARBA" id="ARBA00023054"/>
    </source>
</evidence>
<dbReference type="InterPro" id="IPR011993">
    <property type="entry name" value="PH-like_dom_sf"/>
</dbReference>
<accession>A0AA35LCJ4</accession>
<dbReference type="Gene3D" id="1.10.472.80">
    <property type="entry name" value="Ypt/Rab-GAP domain of gyp1p, domain 3"/>
    <property type="match status" value="1"/>
</dbReference>
<dbReference type="SUPFAM" id="SSF47923">
    <property type="entry name" value="Ypt/Rab-GAP domain of gyp1p"/>
    <property type="match status" value="2"/>
</dbReference>
<dbReference type="FunFam" id="1.10.8.270:FF:000014">
    <property type="entry name" value="Putative TBC1 domain family member 2B"/>
    <property type="match status" value="1"/>
</dbReference>
<evidence type="ECO:0000259" key="5">
    <source>
        <dbReference type="PROSITE" id="PS50003"/>
    </source>
</evidence>
<evidence type="ECO:0000313" key="8">
    <source>
        <dbReference type="Proteomes" id="UP001178461"/>
    </source>
</evidence>
<reference evidence="7" key="1">
    <citation type="submission" date="2022-12" db="EMBL/GenBank/DDBJ databases">
        <authorList>
            <person name="Alioto T."/>
            <person name="Alioto T."/>
            <person name="Gomez Garrido J."/>
        </authorList>
    </citation>
    <scope>NUCLEOTIDE SEQUENCE</scope>
</reference>